<protein>
    <recommendedName>
        <fullName evidence="4">DUF445 domain-containing protein</fullName>
    </recommendedName>
</protein>
<gene>
    <name evidence="2" type="ORF">GCM10010171_05390</name>
</gene>
<organism evidence="2 3">
    <name type="scientific">Actinokineospora fastidiosa</name>
    <dbReference type="NCBI Taxonomy" id="1816"/>
    <lineage>
        <taxon>Bacteria</taxon>
        <taxon>Bacillati</taxon>
        <taxon>Actinomycetota</taxon>
        <taxon>Actinomycetes</taxon>
        <taxon>Pseudonocardiales</taxon>
        <taxon>Pseudonocardiaceae</taxon>
        <taxon>Actinokineospora</taxon>
    </lineage>
</organism>
<dbReference type="EMBL" id="BMRB01000001">
    <property type="protein sequence ID" value="GGS16153.1"/>
    <property type="molecule type" value="Genomic_DNA"/>
</dbReference>
<dbReference type="PANTHER" id="PTHR35791:SF1">
    <property type="entry name" value="UPF0754 MEMBRANE PROTEIN YHEB"/>
    <property type="match status" value="1"/>
</dbReference>
<accession>A0A918G2K1</accession>
<keyword evidence="1" id="KW-0812">Transmembrane</keyword>
<evidence type="ECO:0000256" key="1">
    <source>
        <dbReference type="SAM" id="Phobius"/>
    </source>
</evidence>
<evidence type="ECO:0000313" key="2">
    <source>
        <dbReference type="EMBL" id="GGS16153.1"/>
    </source>
</evidence>
<dbReference type="AlphaFoldDB" id="A0A918G2K1"/>
<name>A0A918G2K1_9PSEU</name>
<dbReference type="PANTHER" id="PTHR35791">
    <property type="entry name" value="UPF0754 MEMBRANE PROTEIN YHEB"/>
    <property type="match status" value="1"/>
</dbReference>
<feature type="transmembrane region" description="Helical" evidence="1">
    <location>
        <begin position="390"/>
        <end position="410"/>
    </location>
</feature>
<keyword evidence="3" id="KW-1185">Reference proteome</keyword>
<proteinExistence type="predicted"/>
<comment type="caution">
    <text evidence="2">The sequence shown here is derived from an EMBL/GenBank/DDBJ whole genome shotgun (WGS) entry which is preliminary data.</text>
</comment>
<dbReference type="Proteomes" id="UP000660680">
    <property type="component" value="Unassembled WGS sequence"/>
</dbReference>
<reference evidence="2" key="1">
    <citation type="journal article" date="2014" name="Int. J. Syst. Evol. Microbiol.">
        <title>Complete genome sequence of Corynebacterium casei LMG S-19264T (=DSM 44701T), isolated from a smear-ripened cheese.</title>
        <authorList>
            <consortium name="US DOE Joint Genome Institute (JGI-PGF)"/>
            <person name="Walter F."/>
            <person name="Albersmeier A."/>
            <person name="Kalinowski J."/>
            <person name="Ruckert C."/>
        </authorList>
    </citation>
    <scope>NUCLEOTIDE SEQUENCE</scope>
    <source>
        <strain evidence="2">JCM 3276</strain>
    </source>
</reference>
<reference evidence="2" key="2">
    <citation type="submission" date="2020-09" db="EMBL/GenBank/DDBJ databases">
        <authorList>
            <person name="Sun Q."/>
            <person name="Ohkuma M."/>
        </authorList>
    </citation>
    <scope>NUCLEOTIDE SEQUENCE</scope>
    <source>
        <strain evidence="2">JCM 3276</strain>
    </source>
</reference>
<feature type="transmembrane region" description="Helical" evidence="1">
    <location>
        <begin position="192"/>
        <end position="213"/>
    </location>
</feature>
<feature type="transmembrane region" description="Helical" evidence="1">
    <location>
        <begin position="219"/>
        <end position="241"/>
    </location>
</feature>
<keyword evidence="1" id="KW-1133">Transmembrane helix</keyword>
<evidence type="ECO:0000313" key="3">
    <source>
        <dbReference type="Proteomes" id="UP000660680"/>
    </source>
</evidence>
<sequence>MIGEILRDFAVNWPVYASMPVIAALIGYGTKLVAIRMMFQPVEFAGIRIRGRPVLGWQGIVPRRAARMAAIACDTMTDRLISAGEVVRRLDAERIVKEIEKPLLAGVEEIAREIAAEYRHGLWESLPDAVRRRIIRRVQDDAPAVVRELLDQVKEDVDSVFDLKDMVVTNLVKDKELLNRIFRHAGRKEFRFIAHSGIYFGFLIGLVQMVAWATLKNPWVMPIFGGLTGWFTDWLALKMIFNPKRPTRYLGVFEWQGLFLKRRAEVATDYGELIAKEIITPRNVIEAVLRGPLADRLFALIARQVRQVLDRQAGPVRPLVVLAVGSGRYREIKDSIAEKVIQRLPETLAYIEDYAADAMDIRNTLVAKMRELTEEEFEALIRPAFEQDEWILIAVGAALGFGVGELQVFLVEHLSR</sequence>
<evidence type="ECO:0008006" key="4">
    <source>
        <dbReference type="Google" id="ProtNLM"/>
    </source>
</evidence>
<feature type="transmembrane region" description="Helical" evidence="1">
    <location>
        <begin position="15"/>
        <end position="34"/>
    </location>
</feature>
<keyword evidence="1" id="KW-0472">Membrane</keyword>